<organism evidence="11 12">
    <name type="scientific">Neolewinella marina</name>
    <dbReference type="NCBI Taxonomy" id="438751"/>
    <lineage>
        <taxon>Bacteria</taxon>
        <taxon>Pseudomonadati</taxon>
        <taxon>Bacteroidota</taxon>
        <taxon>Saprospiria</taxon>
        <taxon>Saprospirales</taxon>
        <taxon>Lewinellaceae</taxon>
        <taxon>Neolewinella</taxon>
    </lineage>
</organism>
<proteinExistence type="inferred from homology"/>
<dbReference type="HAMAP" id="MF_00067">
    <property type="entry name" value="GmhA"/>
    <property type="match status" value="1"/>
</dbReference>
<dbReference type="UniPathway" id="UPA00041">
    <property type="reaction ID" value="UER00436"/>
</dbReference>
<dbReference type="GO" id="GO:0008270">
    <property type="term" value="F:zinc ion binding"/>
    <property type="evidence" value="ECO:0007669"/>
    <property type="project" value="UniProtKB-UniRule"/>
</dbReference>
<dbReference type="InterPro" id="IPR035461">
    <property type="entry name" value="GmhA/DiaA"/>
</dbReference>
<dbReference type="GO" id="GO:0008968">
    <property type="term" value="F:D-sedoheptulose 7-phosphate isomerase activity"/>
    <property type="evidence" value="ECO:0007669"/>
    <property type="project" value="UniProtKB-UniRule"/>
</dbReference>
<feature type="binding site" evidence="9">
    <location>
        <position position="121"/>
    </location>
    <ligand>
        <name>substrate</name>
    </ligand>
</feature>
<keyword evidence="7 9" id="KW-0413">Isomerase</keyword>
<accession>A0A2G0CGE3</accession>
<comment type="caution">
    <text evidence="11">The sequence shown here is derived from an EMBL/GenBank/DDBJ whole genome shotgun (WGS) entry which is preliminary data.</text>
</comment>
<evidence type="ECO:0000256" key="5">
    <source>
        <dbReference type="ARBA" id="ARBA00022723"/>
    </source>
</evidence>
<dbReference type="GO" id="GO:2001061">
    <property type="term" value="P:D-glycero-D-manno-heptose 7-phosphate biosynthetic process"/>
    <property type="evidence" value="ECO:0007669"/>
    <property type="project" value="UniProtKB-UniPathway"/>
</dbReference>
<feature type="binding site" evidence="9">
    <location>
        <position position="57"/>
    </location>
    <ligand>
        <name>Zn(2+)</name>
        <dbReference type="ChEBI" id="CHEBI:29105"/>
    </ligand>
</feature>
<dbReference type="AlphaFoldDB" id="A0A2G0CGE3"/>
<feature type="binding site" evidence="9">
    <location>
        <begin position="116"/>
        <end position="118"/>
    </location>
    <ligand>
        <name>substrate</name>
    </ligand>
</feature>
<dbReference type="Gene3D" id="3.40.50.10490">
    <property type="entry name" value="Glucose-6-phosphate isomerase like protein, domain 1"/>
    <property type="match status" value="1"/>
</dbReference>
<reference evidence="11 12" key="1">
    <citation type="submission" date="2017-10" db="EMBL/GenBank/DDBJ databases">
        <title>The draft genome sequence of Lewinella marina KCTC 32374.</title>
        <authorList>
            <person name="Wang K."/>
        </authorList>
    </citation>
    <scope>NUCLEOTIDE SEQUENCE [LARGE SCALE GENOMIC DNA]</scope>
    <source>
        <strain evidence="11 12">MKG-38</strain>
    </source>
</reference>
<comment type="function">
    <text evidence="9">Catalyzes the isomerization of sedoheptulose 7-phosphate in D-glycero-D-manno-heptose 7-phosphate.</text>
</comment>
<comment type="miscellaneous">
    <text evidence="9">The reaction produces a racemic mixture of D-glycero-alpha-D-manno-heptose 7-phosphate and D-glycero-beta-D-manno-heptose 7-phosphate.</text>
</comment>
<dbReference type="InterPro" id="IPR001347">
    <property type="entry name" value="SIS_dom"/>
</dbReference>
<dbReference type="InterPro" id="IPR050099">
    <property type="entry name" value="SIS_GmhA/DiaA_subfam"/>
</dbReference>
<feature type="binding site" evidence="9">
    <location>
        <position position="168"/>
    </location>
    <ligand>
        <name>Zn(2+)</name>
        <dbReference type="ChEBI" id="CHEBI:29105"/>
    </ligand>
</feature>
<evidence type="ECO:0000256" key="8">
    <source>
        <dbReference type="ARBA" id="ARBA00023277"/>
    </source>
</evidence>
<feature type="binding site" evidence="9">
    <location>
        <begin position="90"/>
        <end position="91"/>
    </location>
    <ligand>
        <name>substrate</name>
    </ligand>
</feature>
<gene>
    <name evidence="9" type="primary">gmhA</name>
    <name evidence="11" type="ORF">CGL56_06170</name>
</gene>
<keyword evidence="4 9" id="KW-0963">Cytoplasm</keyword>
<feature type="binding site" evidence="9">
    <location>
        <position position="61"/>
    </location>
    <ligand>
        <name>substrate</name>
    </ligand>
</feature>
<dbReference type="PROSITE" id="PS51464">
    <property type="entry name" value="SIS"/>
    <property type="match status" value="1"/>
</dbReference>
<dbReference type="Proteomes" id="UP000226437">
    <property type="component" value="Unassembled WGS sequence"/>
</dbReference>
<dbReference type="Pfam" id="PF13580">
    <property type="entry name" value="SIS_2"/>
    <property type="match status" value="1"/>
</dbReference>
<feature type="binding site" evidence="9">
    <location>
        <position position="176"/>
    </location>
    <ligand>
        <name>Zn(2+)</name>
        <dbReference type="ChEBI" id="CHEBI:29105"/>
    </ligand>
</feature>
<comment type="cofactor">
    <cofactor evidence="9">
        <name>Zn(2+)</name>
        <dbReference type="ChEBI" id="CHEBI:29105"/>
    </cofactor>
    <text evidence="9">Binds 1 zinc ion per subunit.</text>
</comment>
<comment type="similarity">
    <text evidence="3 9">Belongs to the SIS family. GmhA subfamily.</text>
</comment>
<evidence type="ECO:0000256" key="1">
    <source>
        <dbReference type="ARBA" id="ARBA00000348"/>
    </source>
</evidence>
<dbReference type="EC" id="5.3.1.28" evidence="9"/>
<dbReference type="GO" id="GO:0005737">
    <property type="term" value="C:cytoplasm"/>
    <property type="evidence" value="ECO:0007669"/>
    <property type="project" value="UniProtKB-SubCell"/>
</dbReference>
<comment type="subcellular location">
    <subcellularLocation>
        <location evidence="2 9">Cytoplasm</location>
    </subcellularLocation>
</comment>
<dbReference type="CDD" id="cd05006">
    <property type="entry name" value="SIS_GmhA"/>
    <property type="match status" value="1"/>
</dbReference>
<dbReference type="GO" id="GO:0005975">
    <property type="term" value="P:carbohydrate metabolic process"/>
    <property type="evidence" value="ECO:0007669"/>
    <property type="project" value="UniProtKB-UniRule"/>
</dbReference>
<protein>
    <recommendedName>
        <fullName evidence="9">Phosphoheptose isomerase</fullName>
        <ecNumber evidence="9">5.3.1.28</ecNumber>
    </recommendedName>
    <alternativeName>
        <fullName evidence="9">Sedoheptulose 7-phosphate isomerase</fullName>
    </alternativeName>
</protein>
<feature type="binding site" evidence="9">
    <location>
        <begin position="48"/>
        <end position="50"/>
    </location>
    <ligand>
        <name>substrate</name>
    </ligand>
</feature>
<dbReference type="InterPro" id="IPR046348">
    <property type="entry name" value="SIS_dom_sf"/>
</dbReference>
<evidence type="ECO:0000256" key="6">
    <source>
        <dbReference type="ARBA" id="ARBA00022833"/>
    </source>
</evidence>
<feature type="binding site" evidence="9">
    <location>
        <position position="61"/>
    </location>
    <ligand>
        <name>Zn(2+)</name>
        <dbReference type="ChEBI" id="CHEBI:29105"/>
    </ligand>
</feature>
<keyword evidence="8 9" id="KW-0119">Carbohydrate metabolism</keyword>
<evidence type="ECO:0000256" key="4">
    <source>
        <dbReference type="ARBA" id="ARBA00022490"/>
    </source>
</evidence>
<keyword evidence="5 9" id="KW-0479">Metal-binding</keyword>
<dbReference type="InterPro" id="IPR004515">
    <property type="entry name" value="Phosphoheptose_Isoase"/>
</dbReference>
<dbReference type="PANTHER" id="PTHR30390">
    <property type="entry name" value="SEDOHEPTULOSE 7-PHOSPHATE ISOMERASE / DNAA INITIATOR-ASSOCIATING FACTOR FOR REPLICATION INITIATION"/>
    <property type="match status" value="1"/>
</dbReference>
<evidence type="ECO:0000256" key="9">
    <source>
        <dbReference type="HAMAP-Rule" id="MF_00067"/>
    </source>
</evidence>
<dbReference type="RefSeq" id="WP_099105660.1">
    <property type="nucleotide sequence ID" value="NZ_JAATJF010000002.1"/>
</dbReference>
<evidence type="ECO:0000256" key="3">
    <source>
        <dbReference type="ARBA" id="ARBA00009894"/>
    </source>
</evidence>
<keyword evidence="6 9" id="KW-0862">Zinc</keyword>
<dbReference type="EMBL" id="PDLO01000002">
    <property type="protein sequence ID" value="PHK99043.1"/>
    <property type="molecule type" value="Genomic_DNA"/>
</dbReference>
<evidence type="ECO:0000313" key="12">
    <source>
        <dbReference type="Proteomes" id="UP000226437"/>
    </source>
</evidence>
<feature type="binding site" evidence="9">
    <location>
        <position position="168"/>
    </location>
    <ligand>
        <name>substrate</name>
    </ligand>
</feature>
<dbReference type="OrthoDB" id="9810929at2"/>
<evidence type="ECO:0000259" key="10">
    <source>
        <dbReference type="PROSITE" id="PS51464"/>
    </source>
</evidence>
<comment type="catalytic activity">
    <reaction evidence="1 9">
        <text>2 D-sedoheptulose 7-phosphate = D-glycero-alpha-D-manno-heptose 7-phosphate + D-glycero-beta-D-manno-heptose 7-phosphate</text>
        <dbReference type="Rhea" id="RHEA:27489"/>
        <dbReference type="ChEBI" id="CHEBI:57483"/>
        <dbReference type="ChEBI" id="CHEBI:60203"/>
        <dbReference type="ChEBI" id="CHEBI:60204"/>
        <dbReference type="EC" id="5.3.1.28"/>
    </reaction>
</comment>
<keyword evidence="12" id="KW-1185">Reference proteome</keyword>
<sequence>MTRQRIEAAIAVKQAILADQDLLDRLQAATEACVATFRRGGKVLFCGNGGSAADAQHLAAELSGRFYLDRPPLFAEAMHVNTSFLTAVANDYGYDHAFSRLTTAMGRPGDVLFLLSTSGNSRNVLAAAVAGKKAGCTLIAMTGRSGGELGELVDILINIPSRDTPRIQEGHMLLGHILCEDVERHLFGPSSQA</sequence>
<name>A0A2G0CGE3_9BACT</name>
<evidence type="ECO:0000256" key="7">
    <source>
        <dbReference type="ARBA" id="ARBA00023235"/>
    </source>
</evidence>
<evidence type="ECO:0000256" key="2">
    <source>
        <dbReference type="ARBA" id="ARBA00004496"/>
    </source>
</evidence>
<evidence type="ECO:0000313" key="11">
    <source>
        <dbReference type="EMBL" id="PHK99043.1"/>
    </source>
</evidence>
<feature type="domain" description="SIS" evidence="10">
    <location>
        <begin position="33"/>
        <end position="189"/>
    </location>
</feature>
<dbReference type="PANTHER" id="PTHR30390:SF6">
    <property type="entry name" value="DNAA INITIATOR-ASSOCIATING PROTEIN DIAA"/>
    <property type="match status" value="1"/>
</dbReference>
<comment type="pathway">
    <text evidence="9">Carbohydrate biosynthesis; D-glycero-D-manno-heptose 7-phosphate biosynthesis; D-glycero-alpha-D-manno-heptose 7-phosphate and D-glycero-beta-D-manno-heptose 7-phosphate from sedoheptulose 7-phosphate: step 1/1.</text>
</comment>
<dbReference type="GO" id="GO:0097367">
    <property type="term" value="F:carbohydrate derivative binding"/>
    <property type="evidence" value="ECO:0007669"/>
    <property type="project" value="InterPro"/>
</dbReference>
<dbReference type="SUPFAM" id="SSF53697">
    <property type="entry name" value="SIS domain"/>
    <property type="match status" value="1"/>
</dbReference>